<organism evidence="1 2">
    <name type="scientific">Nonomuraea antimicrobica</name>
    <dbReference type="NCBI Taxonomy" id="561173"/>
    <lineage>
        <taxon>Bacteria</taxon>
        <taxon>Bacillati</taxon>
        <taxon>Actinomycetota</taxon>
        <taxon>Actinomycetes</taxon>
        <taxon>Streptosporangiales</taxon>
        <taxon>Streptosporangiaceae</taxon>
        <taxon>Nonomuraea</taxon>
    </lineage>
</organism>
<evidence type="ECO:0000313" key="2">
    <source>
        <dbReference type="Proteomes" id="UP001500902"/>
    </source>
</evidence>
<evidence type="ECO:0000313" key="1">
    <source>
        <dbReference type="EMBL" id="GAA3704106.1"/>
    </source>
</evidence>
<comment type="caution">
    <text evidence="1">The sequence shown here is derived from an EMBL/GenBank/DDBJ whole genome shotgun (WGS) entry which is preliminary data.</text>
</comment>
<keyword evidence="2" id="KW-1185">Reference proteome</keyword>
<dbReference type="EMBL" id="BAAAZP010000178">
    <property type="protein sequence ID" value="GAA3704106.1"/>
    <property type="molecule type" value="Genomic_DNA"/>
</dbReference>
<dbReference type="RefSeq" id="WP_344891304.1">
    <property type="nucleotide sequence ID" value="NZ_BAAAZP010000178.1"/>
</dbReference>
<reference evidence="2" key="1">
    <citation type="journal article" date="2019" name="Int. J. Syst. Evol. Microbiol.">
        <title>The Global Catalogue of Microorganisms (GCM) 10K type strain sequencing project: providing services to taxonomists for standard genome sequencing and annotation.</title>
        <authorList>
            <consortium name="The Broad Institute Genomics Platform"/>
            <consortium name="The Broad Institute Genome Sequencing Center for Infectious Disease"/>
            <person name="Wu L."/>
            <person name="Ma J."/>
        </authorList>
    </citation>
    <scope>NUCLEOTIDE SEQUENCE [LARGE SCALE GENOMIC DNA]</scope>
    <source>
        <strain evidence="2">JCM 16904</strain>
    </source>
</reference>
<gene>
    <name evidence="1" type="ORF">GCM10022224_082150</name>
</gene>
<dbReference type="Proteomes" id="UP001500902">
    <property type="component" value="Unassembled WGS sequence"/>
</dbReference>
<sequence length="52" mass="5624">MNIEEHMSRVPRCAAFPPVAAHPDLVRLRHIGTARLGEPLRAPITGDGPDAI</sequence>
<protein>
    <submittedName>
        <fullName evidence="1">Uncharacterized protein</fullName>
    </submittedName>
</protein>
<accession>A0ABP7DH52</accession>
<name>A0ABP7DH52_9ACTN</name>
<proteinExistence type="predicted"/>